<feature type="domain" description="Arb2" evidence="1">
    <location>
        <begin position="42"/>
        <end position="284"/>
    </location>
</feature>
<dbReference type="Pfam" id="PF22749">
    <property type="entry name" value="Arb2"/>
    <property type="match status" value="1"/>
</dbReference>
<evidence type="ECO:0000313" key="2">
    <source>
        <dbReference type="EMBL" id="KAL0820881.1"/>
    </source>
</evidence>
<dbReference type="Gene3D" id="3.40.50.1820">
    <property type="entry name" value="alpha/beta hydrolase"/>
    <property type="match status" value="1"/>
</dbReference>
<dbReference type="AlphaFoldDB" id="A0ABD0SMP7"/>
<comment type="caution">
    <text evidence="2">The sequence shown here is derived from an EMBL/GenBank/DDBJ whole genome shotgun (WGS) entry which is preliminary data.</text>
</comment>
<dbReference type="PANTHER" id="PTHR21357:SF4">
    <property type="entry name" value="FAM172 FAMILY PROTEIN HOMOLOG CG10038"/>
    <property type="match status" value="1"/>
</dbReference>
<sequence length="327" mass="36588">MLRKHITFCCRSAILLRPILPLGKINYATSTTTILKNMEAVKTMKDLGYVFNTEGQLRKIGPDGKPSEEPFQFNISDQHQECQAHYEELGNAITEYIYHLLETKVNLVRLPVPEGSTPETGTFVFATKDYDKKDVLLVLINGSGAVRAGQWARSLIINESLEQGTQIPYVEQAIAKGYGVMILNTNDNYQADGKKIPHSSSAEEHARYVWETYISKAEASSIVIVAHSYGGVVTVTLADQMKKEFEQRVKAIAFTDSVHAFSPIKMPKFMKEITRNWISSSAPLDTPMKTPEFDCPRVSAGHPKHEMSSCSCIDSAFKFIEEKLSNK</sequence>
<dbReference type="InterPro" id="IPR053858">
    <property type="entry name" value="Arb2_dom"/>
</dbReference>
<evidence type="ECO:0000313" key="3">
    <source>
        <dbReference type="Proteomes" id="UP001549921"/>
    </source>
</evidence>
<dbReference type="SUPFAM" id="SSF53474">
    <property type="entry name" value="alpha/beta-Hydrolases"/>
    <property type="match status" value="1"/>
</dbReference>
<dbReference type="EMBL" id="JBEDNZ010000018">
    <property type="protein sequence ID" value="KAL0820881.1"/>
    <property type="molecule type" value="Genomic_DNA"/>
</dbReference>
<dbReference type="InterPro" id="IPR048263">
    <property type="entry name" value="Arb2"/>
</dbReference>
<dbReference type="PANTHER" id="PTHR21357">
    <property type="entry name" value="FAM172 FAMILY PROTEIN HOMOLOG CG10038"/>
    <property type="match status" value="1"/>
</dbReference>
<protein>
    <recommendedName>
        <fullName evidence="1">Arb2 domain-containing protein</fullName>
    </recommendedName>
</protein>
<accession>A0ABD0SMP7</accession>
<organism evidence="2 3">
    <name type="scientific">Loxostege sticticalis</name>
    <name type="common">Beet webworm moth</name>
    <dbReference type="NCBI Taxonomy" id="481309"/>
    <lineage>
        <taxon>Eukaryota</taxon>
        <taxon>Metazoa</taxon>
        <taxon>Ecdysozoa</taxon>
        <taxon>Arthropoda</taxon>
        <taxon>Hexapoda</taxon>
        <taxon>Insecta</taxon>
        <taxon>Pterygota</taxon>
        <taxon>Neoptera</taxon>
        <taxon>Endopterygota</taxon>
        <taxon>Lepidoptera</taxon>
        <taxon>Glossata</taxon>
        <taxon>Ditrysia</taxon>
        <taxon>Pyraloidea</taxon>
        <taxon>Crambidae</taxon>
        <taxon>Pyraustinae</taxon>
        <taxon>Loxostege</taxon>
    </lineage>
</organism>
<dbReference type="InterPro" id="IPR029058">
    <property type="entry name" value="AB_hydrolase_fold"/>
</dbReference>
<gene>
    <name evidence="2" type="ORF">ABMA28_005547</name>
</gene>
<name>A0ABD0SMP7_LOXSC</name>
<evidence type="ECO:0000259" key="1">
    <source>
        <dbReference type="Pfam" id="PF22749"/>
    </source>
</evidence>
<proteinExistence type="predicted"/>
<reference evidence="2 3" key="1">
    <citation type="submission" date="2024-06" db="EMBL/GenBank/DDBJ databases">
        <title>A chromosome-level genome assembly of beet webworm, Loxostege sticticalis.</title>
        <authorList>
            <person name="Zhang Y."/>
        </authorList>
    </citation>
    <scope>NUCLEOTIDE SEQUENCE [LARGE SCALE GENOMIC DNA]</scope>
    <source>
        <strain evidence="2">AQ028</strain>
        <tissue evidence="2">Male pupae</tissue>
    </source>
</reference>
<dbReference type="Proteomes" id="UP001549921">
    <property type="component" value="Unassembled WGS sequence"/>
</dbReference>